<sequence>MLFQMTPFAIYFIFPRAWPVMAASVIVSAAVLCLIMFMSGALRVAAGVFAAMIVSTVSFFLGLMVMFR</sequence>
<dbReference type="AlphaFoldDB" id="A0A8A4TI44"/>
<reference evidence="2" key="1">
    <citation type="submission" date="2021-03" db="EMBL/GenBank/DDBJ databases">
        <title>Acanthopleuribacteraceae sp. M133.</title>
        <authorList>
            <person name="Wang G."/>
        </authorList>
    </citation>
    <scope>NUCLEOTIDE SEQUENCE</scope>
    <source>
        <strain evidence="2">M133</strain>
    </source>
</reference>
<evidence type="ECO:0000256" key="1">
    <source>
        <dbReference type="SAM" id="Phobius"/>
    </source>
</evidence>
<dbReference type="Proteomes" id="UP000663929">
    <property type="component" value="Chromosome"/>
</dbReference>
<keyword evidence="1" id="KW-0812">Transmembrane</keyword>
<dbReference type="EMBL" id="CP071793">
    <property type="protein sequence ID" value="QTD49596.1"/>
    <property type="molecule type" value="Genomic_DNA"/>
</dbReference>
<dbReference type="KEGG" id="scor:J3U87_28750"/>
<evidence type="ECO:0000313" key="3">
    <source>
        <dbReference type="Proteomes" id="UP000663929"/>
    </source>
</evidence>
<keyword evidence="1" id="KW-1133">Transmembrane helix</keyword>
<organism evidence="2 3">
    <name type="scientific">Sulfidibacter corallicola</name>
    <dbReference type="NCBI Taxonomy" id="2818388"/>
    <lineage>
        <taxon>Bacteria</taxon>
        <taxon>Pseudomonadati</taxon>
        <taxon>Acidobacteriota</taxon>
        <taxon>Holophagae</taxon>
        <taxon>Acanthopleuribacterales</taxon>
        <taxon>Acanthopleuribacteraceae</taxon>
        <taxon>Sulfidibacter</taxon>
    </lineage>
</organism>
<dbReference type="RefSeq" id="WP_237379227.1">
    <property type="nucleotide sequence ID" value="NZ_CP071793.1"/>
</dbReference>
<feature type="transmembrane region" description="Helical" evidence="1">
    <location>
        <begin position="44"/>
        <end position="67"/>
    </location>
</feature>
<protein>
    <submittedName>
        <fullName evidence="2">Uncharacterized protein</fullName>
    </submittedName>
</protein>
<evidence type="ECO:0000313" key="2">
    <source>
        <dbReference type="EMBL" id="QTD49596.1"/>
    </source>
</evidence>
<feature type="transmembrane region" description="Helical" evidence="1">
    <location>
        <begin position="20"/>
        <end position="38"/>
    </location>
</feature>
<gene>
    <name evidence="2" type="ORF">J3U87_28750</name>
</gene>
<accession>A0A8A4TI44</accession>
<name>A0A8A4TI44_SULCO</name>
<keyword evidence="1" id="KW-0472">Membrane</keyword>
<keyword evidence="3" id="KW-1185">Reference proteome</keyword>
<proteinExistence type="predicted"/>